<dbReference type="GO" id="GO:0019229">
    <property type="term" value="P:regulation of vasoconstriction"/>
    <property type="evidence" value="ECO:0007669"/>
    <property type="project" value="InterPro"/>
</dbReference>
<dbReference type="InterPro" id="IPR001928">
    <property type="entry name" value="Endothln-like_toxin"/>
</dbReference>
<dbReference type="PROSITE" id="PS00270">
    <property type="entry name" value="ENDOTHELIN"/>
    <property type="match status" value="1"/>
</dbReference>
<dbReference type="STRING" id="8078.ENSFHEP00000016318"/>
<evidence type="ECO:0000256" key="2">
    <source>
        <dbReference type="ARBA" id="ARBA00010959"/>
    </source>
</evidence>
<dbReference type="Proteomes" id="UP000265000">
    <property type="component" value="Unplaced"/>
</dbReference>
<sequence>QDVIIFNKNVPVAEEGPVAEEEGPLALLAHAAHRREKRCSCENQKDKECIFFCHIGIVWADGAPVACHVGETENVCRKVIRGDQKETIWSLYLKKNTKGDEIHHPLVEARRWQHHAVGRGSWSEMMGRDTLQKRN</sequence>
<evidence type="ECO:0000259" key="6">
    <source>
        <dbReference type="SMART" id="SM00272"/>
    </source>
</evidence>
<dbReference type="GeneTree" id="ENSGT00940000168667"/>
<evidence type="ECO:0000256" key="4">
    <source>
        <dbReference type="ARBA" id="ARBA00022858"/>
    </source>
</evidence>
<dbReference type="GO" id="GO:0006874">
    <property type="term" value="P:intracellular calcium ion homeostasis"/>
    <property type="evidence" value="ECO:0007669"/>
    <property type="project" value="TreeGrafter"/>
</dbReference>
<keyword evidence="4" id="KW-0838">Vasoactive</keyword>
<name>A0A3Q2PRJ0_FUNHE</name>
<dbReference type="GO" id="GO:0031708">
    <property type="term" value="F:endothelin B receptor binding"/>
    <property type="evidence" value="ECO:0007669"/>
    <property type="project" value="TreeGrafter"/>
</dbReference>
<organism evidence="7 8">
    <name type="scientific">Fundulus heteroclitus</name>
    <name type="common">Killifish</name>
    <name type="synonym">Mummichog</name>
    <dbReference type="NCBI Taxonomy" id="8078"/>
    <lineage>
        <taxon>Eukaryota</taxon>
        <taxon>Metazoa</taxon>
        <taxon>Chordata</taxon>
        <taxon>Craniata</taxon>
        <taxon>Vertebrata</taxon>
        <taxon>Euteleostomi</taxon>
        <taxon>Actinopterygii</taxon>
        <taxon>Neopterygii</taxon>
        <taxon>Teleostei</taxon>
        <taxon>Neoteleostei</taxon>
        <taxon>Acanthomorphata</taxon>
        <taxon>Ovalentaria</taxon>
        <taxon>Atherinomorphae</taxon>
        <taxon>Cyprinodontiformes</taxon>
        <taxon>Fundulidae</taxon>
        <taxon>Fundulus</taxon>
    </lineage>
</organism>
<dbReference type="AlphaFoldDB" id="A0A3Q2PRJ0"/>
<dbReference type="InterPro" id="IPR019764">
    <property type="entry name" value="Endothelin_toxin_CS"/>
</dbReference>
<dbReference type="PRINTS" id="PR00365">
    <property type="entry name" value="ENDOTHELIN"/>
</dbReference>
<dbReference type="InterPro" id="IPR020475">
    <property type="entry name" value="Endothelin"/>
</dbReference>
<dbReference type="Pfam" id="PF00322">
    <property type="entry name" value="Endothelin"/>
    <property type="match status" value="1"/>
</dbReference>
<dbReference type="GO" id="GO:0014826">
    <property type="term" value="P:vein smooth muscle contraction"/>
    <property type="evidence" value="ECO:0007669"/>
    <property type="project" value="TreeGrafter"/>
</dbReference>
<dbReference type="GO" id="GO:0003100">
    <property type="term" value="P:regulation of systemic arterial blood pressure by endothelin"/>
    <property type="evidence" value="ECO:0007669"/>
    <property type="project" value="TreeGrafter"/>
</dbReference>
<reference evidence="7" key="1">
    <citation type="submission" date="2025-08" db="UniProtKB">
        <authorList>
            <consortium name="Ensembl"/>
        </authorList>
    </citation>
    <scope>IDENTIFICATION</scope>
</reference>
<dbReference type="GO" id="GO:0005179">
    <property type="term" value="F:hormone activity"/>
    <property type="evidence" value="ECO:0007669"/>
    <property type="project" value="TreeGrafter"/>
</dbReference>
<dbReference type="GO" id="GO:0005615">
    <property type="term" value="C:extracellular space"/>
    <property type="evidence" value="ECO:0007669"/>
    <property type="project" value="TreeGrafter"/>
</dbReference>
<keyword evidence="3" id="KW-0964">Secreted</keyword>
<feature type="domain" description="Endothelin-like toxin" evidence="6">
    <location>
        <begin position="38"/>
        <end position="59"/>
    </location>
</feature>
<dbReference type="SMART" id="SM00272">
    <property type="entry name" value="END"/>
    <property type="match status" value="1"/>
</dbReference>
<evidence type="ECO:0000313" key="8">
    <source>
        <dbReference type="Proteomes" id="UP000265000"/>
    </source>
</evidence>
<proteinExistence type="inferred from homology"/>
<protein>
    <recommendedName>
        <fullName evidence="6">Endothelin-like toxin domain-containing protein</fullName>
    </recommendedName>
</protein>
<dbReference type="PANTHER" id="PTHR13874">
    <property type="entry name" value="ENDOTHELIN"/>
    <property type="match status" value="1"/>
</dbReference>
<comment type="similarity">
    <text evidence="2">Belongs to the endothelin/sarafotoxin family.</text>
</comment>
<keyword evidence="8" id="KW-1185">Reference proteome</keyword>
<dbReference type="Ensembl" id="ENSFHET00000024687.1">
    <property type="protein sequence ID" value="ENSFHEP00000016318.1"/>
    <property type="gene ID" value="ENSFHEG00000017990.1"/>
</dbReference>
<dbReference type="PANTHER" id="PTHR13874:SF12">
    <property type="entry name" value="ENDOTHELIN-3A"/>
    <property type="match status" value="1"/>
</dbReference>
<reference evidence="7" key="2">
    <citation type="submission" date="2025-09" db="UniProtKB">
        <authorList>
            <consortium name="Ensembl"/>
        </authorList>
    </citation>
    <scope>IDENTIFICATION</scope>
</reference>
<keyword evidence="5" id="KW-0839">Vasoconstrictor</keyword>
<accession>A0A3Q2PRJ0</accession>
<evidence type="ECO:0000313" key="7">
    <source>
        <dbReference type="Ensembl" id="ENSFHEP00000016318.1"/>
    </source>
</evidence>
<comment type="subcellular location">
    <subcellularLocation>
        <location evidence="1">Secreted</location>
    </subcellularLocation>
</comment>
<evidence type="ECO:0000256" key="3">
    <source>
        <dbReference type="ARBA" id="ARBA00022525"/>
    </source>
</evidence>
<evidence type="ECO:0000256" key="5">
    <source>
        <dbReference type="ARBA" id="ARBA00023322"/>
    </source>
</evidence>
<evidence type="ECO:0000256" key="1">
    <source>
        <dbReference type="ARBA" id="ARBA00004613"/>
    </source>
</evidence>